<reference evidence="1" key="1">
    <citation type="submission" date="2019-02" db="EMBL/GenBank/DDBJ databases">
        <authorList>
            <person name="Li S.-H."/>
        </authorList>
    </citation>
    <scope>NUCLEOTIDE SEQUENCE</scope>
    <source>
        <strain evidence="1">IMCC11814</strain>
    </source>
</reference>
<evidence type="ECO:0000313" key="2">
    <source>
        <dbReference type="Proteomes" id="UP001143304"/>
    </source>
</evidence>
<dbReference type="InterPro" id="IPR027417">
    <property type="entry name" value="P-loop_NTPase"/>
</dbReference>
<dbReference type="SUPFAM" id="SSF52540">
    <property type="entry name" value="P-loop containing nucleoside triphosphate hydrolases"/>
    <property type="match status" value="1"/>
</dbReference>
<dbReference type="RefSeq" id="WP_279249259.1">
    <property type="nucleotide sequence ID" value="NZ_SHNO01000001.1"/>
</dbReference>
<protein>
    <submittedName>
        <fullName evidence="1">Sulfotransferase family protein</fullName>
    </submittedName>
</protein>
<gene>
    <name evidence="1" type="ORF">EYC82_09280</name>
</gene>
<evidence type="ECO:0000313" key="1">
    <source>
        <dbReference type="EMBL" id="MCX2977543.1"/>
    </source>
</evidence>
<name>A0ABT3T5H7_9GAMM</name>
<dbReference type="Proteomes" id="UP001143304">
    <property type="component" value="Unassembled WGS sequence"/>
</dbReference>
<organism evidence="1 2">
    <name type="scientific">Candidatus Marimicrobium litorale</name>
    <dbReference type="NCBI Taxonomy" id="2518991"/>
    <lineage>
        <taxon>Bacteria</taxon>
        <taxon>Pseudomonadati</taxon>
        <taxon>Pseudomonadota</taxon>
        <taxon>Gammaproteobacteria</taxon>
        <taxon>Cellvibrionales</taxon>
        <taxon>Halieaceae</taxon>
        <taxon>Marimicrobium</taxon>
    </lineage>
</organism>
<keyword evidence="2" id="KW-1185">Reference proteome</keyword>
<sequence length="241" mass="27077">MEARTVSSSGASAPARVIAVLGMHRSGTSCLTGTLQDAGLSMGDIHTWNKHNEKGNRENQQFVDLHDQILEANGGAWDDPPEKVNWRETHVAAAKTLLASHAEDASFGFKDPRALLVLDGWKAIFPSLEFVGIYRHPNAVAKSLAKRSSKTREESLKLWYAYNRSLYREYKRKPFPILCFDDEESVLDSKIHRVADEMGFSHGENKEKFYTAALKHNDSSGDSPLPWRVKRLLRKLEKAGL</sequence>
<proteinExistence type="predicted"/>
<dbReference type="EMBL" id="SHNO01000001">
    <property type="protein sequence ID" value="MCX2977543.1"/>
    <property type="molecule type" value="Genomic_DNA"/>
</dbReference>
<comment type="caution">
    <text evidence="1">The sequence shown here is derived from an EMBL/GenBank/DDBJ whole genome shotgun (WGS) entry which is preliminary data.</text>
</comment>
<dbReference type="Gene3D" id="3.40.50.300">
    <property type="entry name" value="P-loop containing nucleotide triphosphate hydrolases"/>
    <property type="match status" value="1"/>
</dbReference>
<accession>A0ABT3T5H7</accession>
<dbReference type="Pfam" id="PF13469">
    <property type="entry name" value="Sulfotransfer_3"/>
    <property type="match status" value="1"/>
</dbReference>